<sequence length="557" mass="61490">MAATDGASLSLDPQPPSRHYRHLGPPTFDAMPSRPAVESTRAAANAKCGRNSRGRQIELPLDPHSNIYVPHGATSITAIVGAEKLDDAATCESFNFLGEKKSSAFTFARVDFPEPLSSEKLGAAGCISVGRRRLNQDPPDLACPLPRLSRFRSMEEADKGEVFERNNKSRLDSHPGTPAGTATACRLTDDLIREILSRIPARSLHRFKCVSVRWRDLIADPANRKKLPQTLAGFLYTTTAGRNRHHFASVSCGAAPFDPSLPYLQPSKYKDMAQVDSCNGLLLYLSSSKNMVNPWALEEDDFRFVVCNPATGRWVELPPQPQAPADRFRYNCMAGLAFDPAVSSHFHVFCFEETTVETYMTGVNIYSSRTGAWSRRDGGIVEKVALFFYSKGVFLGGMMYVIGNPKGISNEHVLLGIDMQGKVRKTIPMPYGRRFGTIGSSQGCLLYAVSSVDDNNKILVSEIELWCLKDCDSKEMVLKHTASIDELMSMTGEKYRVVGIHPDCDTIFLVSHGGDTLVAYDMQHQKVGCIINLEKNTQRFLPYVPLFSESLADGDGR</sequence>
<dbReference type="InterPro" id="IPR001810">
    <property type="entry name" value="F-box_dom"/>
</dbReference>
<organism evidence="1">
    <name type="scientific">Aegilops tauschii</name>
    <name type="common">Tausch's goatgrass</name>
    <name type="synonym">Aegilops squarrosa</name>
    <dbReference type="NCBI Taxonomy" id="37682"/>
    <lineage>
        <taxon>Eukaryota</taxon>
        <taxon>Viridiplantae</taxon>
        <taxon>Streptophyta</taxon>
        <taxon>Embryophyta</taxon>
        <taxon>Tracheophyta</taxon>
        <taxon>Spermatophyta</taxon>
        <taxon>Magnoliopsida</taxon>
        <taxon>Liliopsida</taxon>
        <taxon>Poales</taxon>
        <taxon>Poaceae</taxon>
        <taxon>BOP clade</taxon>
        <taxon>Pooideae</taxon>
        <taxon>Triticodae</taxon>
        <taxon>Triticeae</taxon>
        <taxon>Triticinae</taxon>
        <taxon>Aegilops</taxon>
    </lineage>
</organism>
<dbReference type="PANTHER" id="PTHR35546">
    <property type="entry name" value="F-BOX PROTEIN INTERACTION DOMAIN PROTEIN-RELATED"/>
    <property type="match status" value="1"/>
</dbReference>
<dbReference type="AlphaFoldDB" id="R7WFH9"/>
<dbReference type="InterPro" id="IPR055290">
    <property type="entry name" value="At3g26010-like"/>
</dbReference>
<dbReference type="InterPro" id="IPR017451">
    <property type="entry name" value="F-box-assoc_interact_dom"/>
</dbReference>
<dbReference type="Pfam" id="PF24750">
    <property type="entry name" value="b-prop_At3g26010-like"/>
    <property type="match status" value="1"/>
</dbReference>
<reference evidence="1" key="1">
    <citation type="submission" date="2015-06" db="UniProtKB">
        <authorList>
            <consortium name="EnsemblPlants"/>
        </authorList>
    </citation>
    <scope>IDENTIFICATION</scope>
</reference>
<dbReference type="SUPFAM" id="SSF50965">
    <property type="entry name" value="Galactose oxidase, central domain"/>
    <property type="match status" value="1"/>
</dbReference>
<dbReference type="PANTHER" id="PTHR35546:SF50">
    <property type="entry name" value="F-BOX DOMAIN-CONTAINING PROTEIN"/>
    <property type="match status" value="1"/>
</dbReference>
<accession>R7WFH9</accession>
<dbReference type="SMART" id="SM00256">
    <property type="entry name" value="FBOX"/>
    <property type="match status" value="1"/>
</dbReference>
<dbReference type="EnsemblPlants" id="EMT19955">
    <property type="protein sequence ID" value="EMT19955"/>
    <property type="gene ID" value="F775_11858"/>
</dbReference>
<dbReference type="NCBIfam" id="TIGR01640">
    <property type="entry name" value="F_box_assoc_1"/>
    <property type="match status" value="1"/>
</dbReference>
<name>R7WFH9_AEGTA</name>
<proteinExistence type="predicted"/>
<dbReference type="InterPro" id="IPR056592">
    <property type="entry name" value="Beta-prop_At3g26010-like"/>
</dbReference>
<dbReference type="SUPFAM" id="SSF81383">
    <property type="entry name" value="F-box domain"/>
    <property type="match status" value="1"/>
</dbReference>
<protein>
    <submittedName>
        <fullName evidence="1">F-box protein</fullName>
    </submittedName>
</protein>
<dbReference type="Gene3D" id="1.20.1280.50">
    <property type="match status" value="1"/>
</dbReference>
<dbReference type="InterPro" id="IPR036047">
    <property type="entry name" value="F-box-like_dom_sf"/>
</dbReference>
<dbReference type="ExpressionAtlas" id="R7WFH9">
    <property type="expression patterns" value="baseline"/>
</dbReference>
<dbReference type="CDD" id="cd22157">
    <property type="entry name" value="F-box_AtFBW1-like"/>
    <property type="match status" value="1"/>
</dbReference>
<dbReference type="InterPro" id="IPR011043">
    <property type="entry name" value="Gal_Oxase/kelch_b-propeller"/>
</dbReference>
<evidence type="ECO:0000313" key="1">
    <source>
        <dbReference type="EnsemblPlants" id="EMT19955"/>
    </source>
</evidence>
<dbReference type="Pfam" id="PF00646">
    <property type="entry name" value="F-box"/>
    <property type="match status" value="1"/>
</dbReference>